<evidence type="ECO:0000259" key="1">
    <source>
        <dbReference type="SMART" id="SM00331"/>
    </source>
</evidence>
<dbReference type="RefSeq" id="WP_155220986.1">
    <property type="nucleotide sequence ID" value="NZ_WNHB01000028.1"/>
</dbReference>
<keyword evidence="3" id="KW-1185">Reference proteome</keyword>
<protein>
    <submittedName>
        <fullName evidence="2">SpoIIE family protein phosphatase</fullName>
    </submittedName>
</protein>
<dbReference type="SMART" id="SM00331">
    <property type="entry name" value="PP2C_SIG"/>
    <property type="match status" value="1"/>
</dbReference>
<evidence type="ECO:0000313" key="3">
    <source>
        <dbReference type="Proteomes" id="UP000440978"/>
    </source>
</evidence>
<name>A0A6N8CSG7_9BACI</name>
<evidence type="ECO:0000313" key="2">
    <source>
        <dbReference type="EMBL" id="MTT33132.1"/>
    </source>
</evidence>
<dbReference type="Pfam" id="PF07228">
    <property type="entry name" value="SpoIIE"/>
    <property type="match status" value="1"/>
</dbReference>
<dbReference type="AlphaFoldDB" id="A0A6N8CSG7"/>
<dbReference type="OrthoDB" id="1090916at2"/>
<dbReference type="InterPro" id="IPR036457">
    <property type="entry name" value="PPM-type-like_dom_sf"/>
</dbReference>
<reference evidence="2 3" key="1">
    <citation type="submission" date="2019-11" db="EMBL/GenBank/DDBJ databases">
        <title>Terrilactibacillus tamarindus sp. nov. BCM23-1 isolated from bark of Tamarindus indica.</title>
        <authorList>
            <person name="Kingkaew E."/>
            <person name="Tanasupawat S."/>
        </authorList>
    </citation>
    <scope>NUCLEOTIDE SEQUENCE [LARGE SCALE GENOMIC DNA]</scope>
    <source>
        <strain evidence="2 3">BCM23-1</strain>
    </source>
</reference>
<dbReference type="Gene3D" id="3.60.40.10">
    <property type="entry name" value="PPM-type phosphatase domain"/>
    <property type="match status" value="1"/>
</dbReference>
<dbReference type="PANTHER" id="PTHR35801:SF1">
    <property type="entry name" value="PHOSPHOSERINE PHOSPHATASE RSBX"/>
    <property type="match status" value="1"/>
</dbReference>
<feature type="domain" description="PPM-type phosphatase" evidence="1">
    <location>
        <begin position="7"/>
        <end position="202"/>
    </location>
</feature>
<comment type="caution">
    <text evidence="2">The sequence shown here is derived from an EMBL/GenBank/DDBJ whole genome shotgun (WGS) entry which is preliminary data.</text>
</comment>
<sequence>MIERFPLENFGVLALQKSKHNNPFCGDSYYIKETDHFLLCVLADGLGSGQGANEAAERVTNTAKKLYDQPIDLIMERINDALVNYRGAVVSIFKILFKEKKVSYCGIGNIKLSIHPIEGKPIIPIPQQGFLTGRPIHCQVQTFVYPSLALFVMHSDGVVFRSNRVSDIKSLYRMLIEEELERSFETFSERYDDDMTLLIGRPKEAKATI</sequence>
<dbReference type="Proteomes" id="UP000440978">
    <property type="component" value="Unassembled WGS sequence"/>
</dbReference>
<dbReference type="SUPFAM" id="SSF81606">
    <property type="entry name" value="PP2C-like"/>
    <property type="match status" value="1"/>
</dbReference>
<dbReference type="InterPro" id="IPR039248">
    <property type="entry name" value="Ptase_RsbX"/>
</dbReference>
<gene>
    <name evidence="2" type="ORF">GMB86_14100</name>
</gene>
<dbReference type="InterPro" id="IPR001932">
    <property type="entry name" value="PPM-type_phosphatase-like_dom"/>
</dbReference>
<organism evidence="2 3">
    <name type="scientific">Terrilactibacillus tamarindi</name>
    <dbReference type="NCBI Taxonomy" id="2599694"/>
    <lineage>
        <taxon>Bacteria</taxon>
        <taxon>Bacillati</taxon>
        <taxon>Bacillota</taxon>
        <taxon>Bacilli</taxon>
        <taxon>Bacillales</taxon>
        <taxon>Bacillaceae</taxon>
        <taxon>Terrilactibacillus</taxon>
    </lineage>
</organism>
<proteinExistence type="predicted"/>
<dbReference type="PANTHER" id="PTHR35801">
    <property type="entry name" value="PHOSPHOSERINE PHOSPHATASE RSBX"/>
    <property type="match status" value="1"/>
</dbReference>
<accession>A0A6N8CSG7</accession>
<dbReference type="EMBL" id="WNHB01000028">
    <property type="protein sequence ID" value="MTT33132.1"/>
    <property type="molecule type" value="Genomic_DNA"/>
</dbReference>